<dbReference type="Proteomes" id="UP000007364">
    <property type="component" value="Unassembled WGS sequence"/>
</dbReference>
<accession>K2PZT0</accession>
<dbReference type="EMBL" id="AMSG01000031">
    <property type="protein sequence ID" value="EKF54131.1"/>
    <property type="molecule type" value="Genomic_DNA"/>
</dbReference>
<feature type="transmembrane region" description="Helical" evidence="1">
    <location>
        <begin position="74"/>
        <end position="92"/>
    </location>
</feature>
<evidence type="ECO:0000256" key="1">
    <source>
        <dbReference type="SAM" id="Phobius"/>
    </source>
</evidence>
<keyword evidence="1" id="KW-1133">Transmembrane helix</keyword>
<comment type="caution">
    <text evidence="2">The sequence shown here is derived from an EMBL/GenBank/DDBJ whole genome shotgun (WGS) entry which is preliminary data.</text>
</comment>
<dbReference type="OrthoDB" id="981524at2"/>
<evidence type="ECO:0000313" key="3">
    <source>
        <dbReference type="Proteomes" id="UP000007364"/>
    </source>
</evidence>
<sequence length="167" mass="19092">MKRKVSKNKIDFSVPENYFSDFDKRLESSISTSEVIPKATGFTVPEGFLDDFENRVWSQIDPGTTRDKTVKVRFLYAMSSIAAILILGFLLIKPASTLTTEQADELTSFDVKTYIDDGFINLNTYDIIDTFEGVSLEDIQMTDPIPREEIIEYLNQNNVDNYTLTFE</sequence>
<gene>
    <name evidence="2" type="ORF">I215_14084</name>
</gene>
<dbReference type="STRING" id="555500.I215_14084"/>
<dbReference type="AlphaFoldDB" id="K2PZT0"/>
<keyword evidence="3" id="KW-1185">Reference proteome</keyword>
<proteinExistence type="predicted"/>
<keyword evidence="1" id="KW-0812">Transmembrane</keyword>
<name>K2PZT0_9FLAO</name>
<organism evidence="2 3">
    <name type="scientific">Galbibacter marinus</name>
    <dbReference type="NCBI Taxonomy" id="555500"/>
    <lineage>
        <taxon>Bacteria</taxon>
        <taxon>Pseudomonadati</taxon>
        <taxon>Bacteroidota</taxon>
        <taxon>Flavobacteriia</taxon>
        <taxon>Flavobacteriales</taxon>
        <taxon>Flavobacteriaceae</taxon>
        <taxon>Galbibacter</taxon>
    </lineage>
</organism>
<evidence type="ECO:0000313" key="2">
    <source>
        <dbReference type="EMBL" id="EKF54131.1"/>
    </source>
</evidence>
<keyword evidence="1" id="KW-0472">Membrane</keyword>
<reference evidence="2 3" key="1">
    <citation type="journal article" date="2012" name="J. Bacteriol.">
        <title>Genome Sequence of Galbibacter marinum Type Strain ck-I2-15.</title>
        <authorList>
            <person name="Lai Q."/>
            <person name="Li C."/>
            <person name="Shao Z."/>
        </authorList>
    </citation>
    <scope>NUCLEOTIDE SEQUENCE [LARGE SCALE GENOMIC DNA]</scope>
    <source>
        <strain evidence="3">ck-I2-15</strain>
    </source>
</reference>
<dbReference type="RefSeq" id="WP_008992649.1">
    <property type="nucleotide sequence ID" value="NZ_AMSG01000031.1"/>
</dbReference>
<protein>
    <submittedName>
        <fullName evidence="2">Uncharacterized protein</fullName>
    </submittedName>
</protein>